<name>G8R531_OWEHD</name>
<protein>
    <submittedName>
        <fullName evidence="1">Uncharacterized protein</fullName>
    </submittedName>
</protein>
<organism evidence="1 2">
    <name type="scientific">Owenweeksia hongkongensis (strain DSM 17368 / CIP 108786 / JCM 12287 / NRRL B-23963 / UST20020801)</name>
    <dbReference type="NCBI Taxonomy" id="926562"/>
    <lineage>
        <taxon>Bacteria</taxon>
        <taxon>Pseudomonadati</taxon>
        <taxon>Bacteroidota</taxon>
        <taxon>Flavobacteriia</taxon>
        <taxon>Flavobacteriales</taxon>
        <taxon>Owenweeksiaceae</taxon>
        <taxon>Owenweeksia</taxon>
    </lineage>
</organism>
<evidence type="ECO:0000313" key="2">
    <source>
        <dbReference type="Proteomes" id="UP000005631"/>
    </source>
</evidence>
<reference evidence="1 2" key="1">
    <citation type="journal article" date="2012" name="Stand. Genomic Sci.">
        <title>Genome sequence of the orange-pigmented seawater bacterium Owenweeksia hongkongensis type strain (UST20020801(T)).</title>
        <authorList>
            <person name="Riedel T."/>
            <person name="Held B."/>
            <person name="Nolan M."/>
            <person name="Lucas S."/>
            <person name="Lapidus A."/>
            <person name="Tice H."/>
            <person name="Del Rio T.G."/>
            <person name="Cheng J.F."/>
            <person name="Han C."/>
            <person name="Tapia R."/>
            <person name="Goodwin L.A."/>
            <person name="Pitluck S."/>
            <person name="Liolios K."/>
            <person name="Mavromatis K."/>
            <person name="Pagani I."/>
            <person name="Ivanova N."/>
            <person name="Mikhailova N."/>
            <person name="Pati A."/>
            <person name="Chen A."/>
            <person name="Palaniappan K."/>
            <person name="Rohde M."/>
            <person name="Tindall B.J."/>
            <person name="Detter J.C."/>
            <person name="Goker M."/>
            <person name="Woyke T."/>
            <person name="Bristow J."/>
            <person name="Eisen J.A."/>
            <person name="Markowitz V."/>
            <person name="Hugenholtz P."/>
            <person name="Klenk H.P."/>
            <person name="Kyrpides N.C."/>
        </authorList>
    </citation>
    <scope>NUCLEOTIDE SEQUENCE</scope>
    <source>
        <strain evidence="2">DSM 17368 / JCM 12287 / NRRL B-23963</strain>
    </source>
</reference>
<dbReference type="AlphaFoldDB" id="G8R531"/>
<dbReference type="Proteomes" id="UP000005631">
    <property type="component" value="Chromosome"/>
</dbReference>
<dbReference type="STRING" id="926562.Oweho_0015"/>
<keyword evidence="2" id="KW-1185">Reference proteome</keyword>
<evidence type="ECO:0000313" key="1">
    <source>
        <dbReference type="EMBL" id="AEV31042.1"/>
    </source>
</evidence>
<accession>G8R531</accession>
<dbReference type="EMBL" id="CP003156">
    <property type="protein sequence ID" value="AEV31042.1"/>
    <property type="molecule type" value="Genomic_DNA"/>
</dbReference>
<dbReference type="KEGG" id="oho:Oweho_0015"/>
<sequence>MQSLVVNNNHGTVEAIKLLLKQLDPIQQNEIFATINNQNLQDSSTSIIRKPKRVSRIERVNELTKILVEQQNMSL</sequence>
<gene>
    <name evidence="1" type="ordered locus">Oweho_0015</name>
</gene>
<dbReference type="HOGENOM" id="CLU_2667591_0_0_10"/>
<proteinExistence type="predicted"/>